<evidence type="ECO:0000256" key="1">
    <source>
        <dbReference type="ARBA" id="ARBA00023015"/>
    </source>
</evidence>
<evidence type="ECO:0000256" key="2">
    <source>
        <dbReference type="ARBA" id="ARBA00023125"/>
    </source>
</evidence>
<dbReference type="InterPro" id="IPR009057">
    <property type="entry name" value="Homeodomain-like_sf"/>
</dbReference>
<dbReference type="PRINTS" id="PR00032">
    <property type="entry name" value="HTHARAC"/>
</dbReference>
<dbReference type="EMBL" id="CP130318">
    <property type="protein sequence ID" value="WNQ10492.1"/>
    <property type="molecule type" value="Genomic_DNA"/>
</dbReference>
<dbReference type="InterPro" id="IPR014710">
    <property type="entry name" value="RmlC-like_jellyroll"/>
</dbReference>
<dbReference type="KEGG" id="paun:MJA45_23185"/>
<dbReference type="AlphaFoldDB" id="A0AA96LBC1"/>
<dbReference type="Pfam" id="PF02311">
    <property type="entry name" value="AraC_binding"/>
    <property type="match status" value="1"/>
</dbReference>
<dbReference type="PROSITE" id="PS01124">
    <property type="entry name" value="HTH_ARAC_FAMILY_2"/>
    <property type="match status" value="1"/>
</dbReference>
<dbReference type="GO" id="GO:0003700">
    <property type="term" value="F:DNA-binding transcription factor activity"/>
    <property type="evidence" value="ECO:0007669"/>
    <property type="project" value="InterPro"/>
</dbReference>
<dbReference type="RefSeq" id="WP_315604266.1">
    <property type="nucleotide sequence ID" value="NZ_CP130318.1"/>
</dbReference>
<dbReference type="SMART" id="SM00342">
    <property type="entry name" value="HTH_ARAC"/>
    <property type="match status" value="1"/>
</dbReference>
<dbReference type="PANTHER" id="PTHR43280">
    <property type="entry name" value="ARAC-FAMILY TRANSCRIPTIONAL REGULATOR"/>
    <property type="match status" value="1"/>
</dbReference>
<dbReference type="InterPro" id="IPR018060">
    <property type="entry name" value="HTH_AraC"/>
</dbReference>
<gene>
    <name evidence="5" type="ORF">MJA45_23185</name>
</gene>
<organism evidence="5 6">
    <name type="scientific">Paenibacillus aurantius</name>
    <dbReference type="NCBI Taxonomy" id="2918900"/>
    <lineage>
        <taxon>Bacteria</taxon>
        <taxon>Bacillati</taxon>
        <taxon>Bacillota</taxon>
        <taxon>Bacilli</taxon>
        <taxon>Bacillales</taxon>
        <taxon>Paenibacillaceae</taxon>
        <taxon>Paenibacillus</taxon>
    </lineage>
</organism>
<evidence type="ECO:0000313" key="5">
    <source>
        <dbReference type="EMBL" id="WNQ10492.1"/>
    </source>
</evidence>
<dbReference type="PANTHER" id="PTHR43280:SF2">
    <property type="entry name" value="HTH-TYPE TRANSCRIPTIONAL REGULATOR EXSA"/>
    <property type="match status" value="1"/>
</dbReference>
<dbReference type="InterPro" id="IPR020449">
    <property type="entry name" value="Tscrpt_reg_AraC-type_HTH"/>
</dbReference>
<dbReference type="Proteomes" id="UP001305702">
    <property type="component" value="Chromosome"/>
</dbReference>
<reference evidence="5 6" key="1">
    <citation type="submission" date="2022-02" db="EMBL/GenBank/DDBJ databases">
        <title>Paenibacillus sp. MBLB1776 Whole Genome Shotgun Sequencing.</title>
        <authorList>
            <person name="Hwang C.Y."/>
            <person name="Cho E.-S."/>
            <person name="Seo M.-J."/>
        </authorList>
    </citation>
    <scope>NUCLEOTIDE SEQUENCE [LARGE SCALE GENOMIC DNA]</scope>
    <source>
        <strain evidence="5 6">MBLB1776</strain>
    </source>
</reference>
<keyword evidence="3" id="KW-0804">Transcription</keyword>
<dbReference type="Pfam" id="PF12833">
    <property type="entry name" value="HTH_18"/>
    <property type="match status" value="1"/>
</dbReference>
<sequence>MYRELSNTYRSAGERHDFWEFAYVDKGEAEVWIESNPYELKQGSIVFYRPNEFHRLVRVSTPNLFIVAFDCNSPALNQFKGRCFRLDDEERAIIARMLQAGINVFGAPLNKPSLTRRNNAPFGSEQLVKMELEALLIHLIQKLLIPKKSESTLSSVSSQNRDEVLMEQITSYLSAHLSHNLTVEQVCAQFTLSRSMLTRLFRKSTNSSFIEYLMQMRITEAKRMIREHSYNFTEIGERLGYTSVHYFSKQFKQITGMTPTEYSRSVNALIQDAASERK</sequence>
<keyword evidence="2" id="KW-0238">DNA-binding</keyword>
<evidence type="ECO:0000256" key="3">
    <source>
        <dbReference type="ARBA" id="ARBA00023163"/>
    </source>
</evidence>
<proteinExistence type="predicted"/>
<dbReference type="PROSITE" id="PS00041">
    <property type="entry name" value="HTH_ARAC_FAMILY_1"/>
    <property type="match status" value="1"/>
</dbReference>
<dbReference type="Gene3D" id="2.60.120.10">
    <property type="entry name" value="Jelly Rolls"/>
    <property type="match status" value="1"/>
</dbReference>
<protein>
    <submittedName>
        <fullName evidence="5">AraC family transcriptional regulator</fullName>
    </submittedName>
</protein>
<dbReference type="GO" id="GO:0043565">
    <property type="term" value="F:sequence-specific DNA binding"/>
    <property type="evidence" value="ECO:0007669"/>
    <property type="project" value="InterPro"/>
</dbReference>
<dbReference type="InterPro" id="IPR018062">
    <property type="entry name" value="HTH_AraC-typ_CS"/>
</dbReference>
<accession>A0AA96LBC1</accession>
<dbReference type="SUPFAM" id="SSF51182">
    <property type="entry name" value="RmlC-like cupins"/>
    <property type="match status" value="1"/>
</dbReference>
<keyword evidence="1" id="KW-0805">Transcription regulation</keyword>
<feature type="domain" description="HTH araC/xylS-type" evidence="4">
    <location>
        <begin position="167"/>
        <end position="265"/>
    </location>
</feature>
<keyword evidence="6" id="KW-1185">Reference proteome</keyword>
<dbReference type="InterPro" id="IPR011051">
    <property type="entry name" value="RmlC_Cupin_sf"/>
</dbReference>
<dbReference type="InterPro" id="IPR003313">
    <property type="entry name" value="AraC-bd"/>
</dbReference>
<dbReference type="Gene3D" id="1.10.10.60">
    <property type="entry name" value="Homeodomain-like"/>
    <property type="match status" value="2"/>
</dbReference>
<name>A0AA96LBC1_9BACL</name>
<evidence type="ECO:0000313" key="6">
    <source>
        <dbReference type="Proteomes" id="UP001305702"/>
    </source>
</evidence>
<dbReference type="SUPFAM" id="SSF46689">
    <property type="entry name" value="Homeodomain-like"/>
    <property type="match status" value="2"/>
</dbReference>
<evidence type="ECO:0000259" key="4">
    <source>
        <dbReference type="PROSITE" id="PS01124"/>
    </source>
</evidence>